<sequence length="297" mass="33991">MPKGNRKKQQREKAVAEAVLQQEIKKSEEKIPDIVPNSALFKEDDGLVEKKKVKIPLHPRPNIEKRPAPPKTELVDLWGEEPVQKKYKPNKYENRVNQKPKKANLPTSDESYNSAKLITQPKKPQIEETETVTAVDPAEEVHDEEYHDGIGDYLEGDVPAVPDNLDKIIPPKPDPKPKHDLILNAYLPENMPVAEKMRIRKIIKENNRIARQRVEDALVPEFENTKQAAKEVEERNKEIASRPKKEKVSHLEKYIADEPLYEAEKVPESTAEITGDSKAFTRLQRSLEVRGVVPLHQ</sequence>
<feature type="region of interest" description="Disordered" evidence="1">
    <location>
        <begin position="89"/>
        <end position="178"/>
    </location>
</feature>
<dbReference type="OrthoDB" id="10627804at2759"/>
<name>A2E7M6_TRIV3</name>
<accession>A2E7M6</accession>
<feature type="compositionally biased region" description="Polar residues" evidence="1">
    <location>
        <begin position="105"/>
        <end position="117"/>
    </location>
</feature>
<dbReference type="Proteomes" id="UP000001542">
    <property type="component" value="Unassembled WGS sequence"/>
</dbReference>
<dbReference type="KEGG" id="tva:4769264"/>
<evidence type="ECO:0000313" key="3">
    <source>
        <dbReference type="Proteomes" id="UP000001542"/>
    </source>
</evidence>
<gene>
    <name evidence="2" type="ORF">TVAG_344050</name>
</gene>
<keyword evidence="3" id="KW-1185">Reference proteome</keyword>
<dbReference type="RefSeq" id="XP_001323534.1">
    <property type="nucleotide sequence ID" value="XM_001323499.1"/>
</dbReference>
<organism evidence="2 3">
    <name type="scientific">Trichomonas vaginalis (strain ATCC PRA-98 / G3)</name>
    <dbReference type="NCBI Taxonomy" id="412133"/>
    <lineage>
        <taxon>Eukaryota</taxon>
        <taxon>Metamonada</taxon>
        <taxon>Parabasalia</taxon>
        <taxon>Trichomonadida</taxon>
        <taxon>Trichomonadidae</taxon>
        <taxon>Trichomonas</taxon>
    </lineage>
</organism>
<dbReference type="EMBL" id="DS113321">
    <property type="protein sequence ID" value="EAY11311.1"/>
    <property type="molecule type" value="Genomic_DNA"/>
</dbReference>
<dbReference type="VEuPathDB" id="TrichDB:TVAG_344050"/>
<dbReference type="VEuPathDB" id="TrichDB:TVAGG3_0598130"/>
<dbReference type="InParanoid" id="A2E7M6"/>
<protein>
    <submittedName>
        <fullName evidence="2">Uncharacterized protein</fullName>
    </submittedName>
</protein>
<evidence type="ECO:0000313" key="2">
    <source>
        <dbReference type="EMBL" id="EAY11311.1"/>
    </source>
</evidence>
<reference evidence="2" key="1">
    <citation type="submission" date="2006-10" db="EMBL/GenBank/DDBJ databases">
        <authorList>
            <person name="Amadeo P."/>
            <person name="Zhao Q."/>
            <person name="Wortman J."/>
            <person name="Fraser-Liggett C."/>
            <person name="Carlton J."/>
        </authorList>
    </citation>
    <scope>NUCLEOTIDE SEQUENCE</scope>
    <source>
        <strain evidence="2">G3</strain>
    </source>
</reference>
<dbReference type="AlphaFoldDB" id="A2E7M6"/>
<reference evidence="2" key="2">
    <citation type="journal article" date="2007" name="Science">
        <title>Draft genome sequence of the sexually transmitted pathogen Trichomonas vaginalis.</title>
        <authorList>
            <person name="Carlton J.M."/>
            <person name="Hirt R.P."/>
            <person name="Silva J.C."/>
            <person name="Delcher A.L."/>
            <person name="Schatz M."/>
            <person name="Zhao Q."/>
            <person name="Wortman J.R."/>
            <person name="Bidwell S.L."/>
            <person name="Alsmark U.C.M."/>
            <person name="Besteiro S."/>
            <person name="Sicheritz-Ponten T."/>
            <person name="Noel C.J."/>
            <person name="Dacks J.B."/>
            <person name="Foster P.G."/>
            <person name="Simillion C."/>
            <person name="Van de Peer Y."/>
            <person name="Miranda-Saavedra D."/>
            <person name="Barton G.J."/>
            <person name="Westrop G.D."/>
            <person name="Mueller S."/>
            <person name="Dessi D."/>
            <person name="Fiori P.L."/>
            <person name="Ren Q."/>
            <person name="Paulsen I."/>
            <person name="Zhang H."/>
            <person name="Bastida-Corcuera F.D."/>
            <person name="Simoes-Barbosa A."/>
            <person name="Brown M.T."/>
            <person name="Hayes R.D."/>
            <person name="Mukherjee M."/>
            <person name="Okumura C.Y."/>
            <person name="Schneider R."/>
            <person name="Smith A.J."/>
            <person name="Vanacova S."/>
            <person name="Villalvazo M."/>
            <person name="Haas B.J."/>
            <person name="Pertea M."/>
            <person name="Feldblyum T.V."/>
            <person name="Utterback T.R."/>
            <person name="Shu C.L."/>
            <person name="Osoegawa K."/>
            <person name="de Jong P.J."/>
            <person name="Hrdy I."/>
            <person name="Horvathova L."/>
            <person name="Zubacova Z."/>
            <person name="Dolezal P."/>
            <person name="Malik S.B."/>
            <person name="Logsdon J.M. Jr."/>
            <person name="Henze K."/>
            <person name="Gupta A."/>
            <person name="Wang C.C."/>
            <person name="Dunne R.L."/>
            <person name="Upcroft J.A."/>
            <person name="Upcroft P."/>
            <person name="White O."/>
            <person name="Salzberg S.L."/>
            <person name="Tang P."/>
            <person name="Chiu C.-H."/>
            <person name="Lee Y.-S."/>
            <person name="Embley T.M."/>
            <person name="Coombs G.H."/>
            <person name="Mottram J.C."/>
            <person name="Tachezy J."/>
            <person name="Fraser-Liggett C.M."/>
            <person name="Johnson P.J."/>
        </authorList>
    </citation>
    <scope>NUCLEOTIDE SEQUENCE [LARGE SCALE GENOMIC DNA]</scope>
    <source>
        <strain evidence="2">G3</strain>
    </source>
</reference>
<evidence type="ECO:0000256" key="1">
    <source>
        <dbReference type="SAM" id="MobiDB-lite"/>
    </source>
</evidence>
<proteinExistence type="predicted"/>